<dbReference type="PANTHER" id="PTHR47526:SF3">
    <property type="entry name" value="PHD-TYPE DOMAIN-CONTAINING PROTEIN"/>
    <property type="match status" value="1"/>
</dbReference>
<dbReference type="SUPFAM" id="SSF57903">
    <property type="entry name" value="FYVE/PHD zinc finger"/>
    <property type="match status" value="2"/>
</dbReference>
<dbReference type="InterPro" id="IPR019080">
    <property type="entry name" value="YqaJ_viral_recombinase"/>
</dbReference>
<evidence type="ECO:0000256" key="5">
    <source>
        <dbReference type="ARBA" id="ARBA00022801"/>
    </source>
</evidence>
<dbReference type="InterPro" id="IPR011011">
    <property type="entry name" value="Znf_FYVE_PHD"/>
</dbReference>
<dbReference type="EMBL" id="CALNXK010000036">
    <property type="protein sequence ID" value="CAH3121732.1"/>
    <property type="molecule type" value="Genomic_DNA"/>
</dbReference>
<dbReference type="Proteomes" id="UP001159405">
    <property type="component" value="Unassembled WGS sequence"/>
</dbReference>
<dbReference type="CDD" id="cd22343">
    <property type="entry name" value="PDDEXK_lambda_exonuclease-like"/>
    <property type="match status" value="1"/>
</dbReference>
<comment type="similarity">
    <text evidence="1">Belongs to the peptidase C48 family.</text>
</comment>
<evidence type="ECO:0000313" key="10">
    <source>
        <dbReference type="Proteomes" id="UP001159405"/>
    </source>
</evidence>
<dbReference type="InterPro" id="IPR011335">
    <property type="entry name" value="Restrct_endonuc-II-like"/>
</dbReference>
<reference evidence="9 10" key="1">
    <citation type="submission" date="2022-05" db="EMBL/GenBank/DDBJ databases">
        <authorList>
            <consortium name="Genoscope - CEA"/>
            <person name="William W."/>
        </authorList>
    </citation>
    <scope>NUCLEOTIDE SEQUENCE [LARGE SCALE GENOMIC DNA]</scope>
</reference>
<evidence type="ECO:0000256" key="6">
    <source>
        <dbReference type="ARBA" id="ARBA00022833"/>
    </source>
</evidence>
<dbReference type="Pfam" id="PF02902">
    <property type="entry name" value="Peptidase_C48"/>
    <property type="match status" value="1"/>
</dbReference>
<dbReference type="InterPro" id="IPR011604">
    <property type="entry name" value="PDDEXK-like_dom_sf"/>
</dbReference>
<evidence type="ECO:0000256" key="1">
    <source>
        <dbReference type="ARBA" id="ARBA00005234"/>
    </source>
</evidence>
<dbReference type="SUPFAM" id="SSF52980">
    <property type="entry name" value="Restriction endonuclease-like"/>
    <property type="match status" value="1"/>
</dbReference>
<dbReference type="Gene3D" id="3.30.40.10">
    <property type="entry name" value="Zinc/RING finger domain, C3HC4 (zinc finger)"/>
    <property type="match status" value="2"/>
</dbReference>
<accession>A0ABN8NTH4</accession>
<dbReference type="SUPFAM" id="SSF54001">
    <property type="entry name" value="Cysteine proteinases"/>
    <property type="match status" value="1"/>
</dbReference>
<protein>
    <recommendedName>
        <fullName evidence="8">Zinc finger PHD-type domain-containing protein</fullName>
    </recommendedName>
</protein>
<proteinExistence type="inferred from homology"/>
<dbReference type="Pfam" id="PF09588">
    <property type="entry name" value="YqaJ"/>
    <property type="match status" value="1"/>
</dbReference>
<feature type="domain" description="Zinc finger PHD-type" evidence="8">
    <location>
        <begin position="642"/>
        <end position="693"/>
    </location>
</feature>
<keyword evidence="5" id="KW-0378">Hydrolase</keyword>
<dbReference type="Gene3D" id="3.40.395.10">
    <property type="entry name" value="Adenoviral Proteinase, Chain A"/>
    <property type="match status" value="1"/>
</dbReference>
<name>A0ABN8NTH4_9CNID</name>
<gene>
    <name evidence="9" type="ORF">PLOB_00028899</name>
</gene>
<evidence type="ECO:0000256" key="7">
    <source>
        <dbReference type="SAM" id="MobiDB-lite"/>
    </source>
</evidence>
<sequence>MDNFKGENPESPEDILQKIPVLSSYAKGLENHIKERYLKKISVVGVDPAALPSEQLSPECLPPIEVSDLLSYLVLETSHYTNKQFKAFKSLQAYNQMVSGFVTSVNGKEIADKHVVVAKVRHSQSMRDPLVNIWIITEKDGNIISAHCLDCKAGLGETCSHVASALFYIEAITQIQGKLACTQVKCTWVLPTYVNEVPYARAEDINFSSAQKLKTTLDLQIESLPQNAGENKETNTVEQRRGQQFGSTPPSDREMEEVYAKLNNCRNKAVALSLIDPYADQFIDESRTLPTISELFQTKNLDLQYPELLKLCTNITLNISEDHINKVEINSRTQANGSGFYRHRAGRIGASVSSAVFHTNLAQPSQSLIRTICYPSLYKVNTKAVRHGQKHESDAIKAYEAAVKAKHANLEVKRCGLFINKGKAFLHATPDFLVSCSCCGNGCGEVKCPFIIKDGNFEDYIQQKNSCLEKVNGHFQLKKTHSYYFQVQQQLFSVPDVKYCDFVVCAIDKMKNIHLVVQRIYPDIEHWNRVLPKLEIFWTICILPEILGRWYTRRCTVPVKLPDKDAICFCRMKRDEESILCSNEECPYKGFHASCLSLTSVKMPKTWYCPHCCRLPQFKKRGGTRKVSHAVSNQAAMKCDSICICKSKPLPTDKLVECHGQGCKNGKFFHLPCLNLKRMPNNHRTTWKCSACKKAIPVPATTCSSSSGSDSSDEDIDVVITKVCEGETDKTSAFAKMTDSHFDLITSPTGWLDCDIIQQAQVLLQLENAAIDGFQRPTLGRVRNFDVVSSEFVQILHTGNSHWVCISSVGCLPGHVNLYDSLYDSVLSQEIEEQANDLLGGRLEALNPMPVQQQRNGSDCGVFAIAFSTCLVFGEDPTFVNFDMLKMRPHLTACLRNGRMSLFPSF</sequence>
<keyword evidence="3" id="KW-0479">Metal-binding</keyword>
<comment type="caution">
    <text evidence="9">The sequence shown here is derived from an EMBL/GenBank/DDBJ whole genome shotgun (WGS) entry which is preliminary data.</text>
</comment>
<evidence type="ECO:0000256" key="2">
    <source>
        <dbReference type="ARBA" id="ARBA00022670"/>
    </source>
</evidence>
<feature type="domain" description="Zinc finger PHD-type" evidence="8">
    <location>
        <begin position="567"/>
        <end position="613"/>
    </location>
</feature>
<organism evidence="9 10">
    <name type="scientific">Porites lobata</name>
    <dbReference type="NCBI Taxonomy" id="104759"/>
    <lineage>
        <taxon>Eukaryota</taxon>
        <taxon>Metazoa</taxon>
        <taxon>Cnidaria</taxon>
        <taxon>Anthozoa</taxon>
        <taxon>Hexacorallia</taxon>
        <taxon>Scleractinia</taxon>
        <taxon>Fungiina</taxon>
        <taxon>Poritidae</taxon>
        <taxon>Porites</taxon>
    </lineage>
</organism>
<dbReference type="InterPro" id="IPR003653">
    <property type="entry name" value="Peptidase_C48_C"/>
</dbReference>
<dbReference type="InterPro" id="IPR001965">
    <property type="entry name" value="Znf_PHD"/>
</dbReference>
<dbReference type="Gene3D" id="3.90.320.10">
    <property type="match status" value="1"/>
</dbReference>
<keyword evidence="6" id="KW-0862">Zinc</keyword>
<keyword evidence="10" id="KW-1185">Reference proteome</keyword>
<feature type="region of interest" description="Disordered" evidence="7">
    <location>
        <begin position="227"/>
        <end position="253"/>
    </location>
</feature>
<evidence type="ECO:0000256" key="3">
    <source>
        <dbReference type="ARBA" id="ARBA00022723"/>
    </source>
</evidence>
<evidence type="ECO:0000259" key="8">
    <source>
        <dbReference type="SMART" id="SM00249"/>
    </source>
</evidence>
<keyword evidence="4" id="KW-0863">Zinc-finger</keyword>
<feature type="compositionally biased region" description="Basic and acidic residues" evidence="7">
    <location>
        <begin position="230"/>
        <end position="241"/>
    </location>
</feature>
<evidence type="ECO:0000256" key="4">
    <source>
        <dbReference type="ARBA" id="ARBA00022771"/>
    </source>
</evidence>
<evidence type="ECO:0000313" key="9">
    <source>
        <dbReference type="EMBL" id="CAH3121732.1"/>
    </source>
</evidence>
<dbReference type="InterPro" id="IPR013083">
    <property type="entry name" value="Znf_RING/FYVE/PHD"/>
</dbReference>
<dbReference type="SMART" id="SM00249">
    <property type="entry name" value="PHD"/>
    <property type="match status" value="2"/>
</dbReference>
<keyword evidence="2" id="KW-0645">Protease</keyword>
<dbReference type="PANTHER" id="PTHR47526">
    <property type="entry name" value="ATP-DEPENDENT DNA HELICASE"/>
    <property type="match status" value="1"/>
</dbReference>
<dbReference type="InterPro" id="IPR038765">
    <property type="entry name" value="Papain-like_cys_pep_sf"/>
</dbReference>